<organism evidence="1 2">
    <name type="scientific">Psychroserpens algicola</name>
    <dbReference type="NCBI Taxonomy" id="1719034"/>
    <lineage>
        <taxon>Bacteria</taxon>
        <taxon>Pseudomonadati</taxon>
        <taxon>Bacteroidota</taxon>
        <taxon>Flavobacteriia</taxon>
        <taxon>Flavobacteriales</taxon>
        <taxon>Flavobacteriaceae</taxon>
        <taxon>Psychroserpens</taxon>
    </lineage>
</organism>
<dbReference type="Proteomes" id="UP001203687">
    <property type="component" value="Unassembled WGS sequence"/>
</dbReference>
<protein>
    <submittedName>
        <fullName evidence="1">Uncharacterized protein</fullName>
    </submittedName>
</protein>
<comment type="caution">
    <text evidence="1">The sequence shown here is derived from an EMBL/GenBank/DDBJ whole genome shotgun (WGS) entry which is preliminary data.</text>
</comment>
<evidence type="ECO:0000313" key="2">
    <source>
        <dbReference type="Proteomes" id="UP001203687"/>
    </source>
</evidence>
<sequence>MTRIVLLGLSLMIIVLNFGCSSGNNDIEFGDLMEVNEKIQEHYFSDYCKDFENLDMDRHEIISSFVGDYGLATKLFSERNDAYEPHLKFENNQVDMTGIKDFLQKKIESHQVNDLERIVSERTLEVINRTDDLEKLFQSYSIKDAKTFIANKAKNYHFTTINESHHSGQNRAFTRDLLQPMWDNGYRYLALEAFSQRDSLMCDLKYPTFETGFYFRDSNLGNLVREALSIGYTLIQYDVSTNQNLNLDERENLRDISQANNIYRKTLKKDAIGKVLIHSGFDHQLEFSLSDDREAMGAALKRISGKEIFTINQNVMVENSKKENDYYKQAHISFKINEPSVFINEETQSCLVDPIKYLGGIDVQVYHPKTEYKNGRPNWMVGDKSNFYKLPDDIIKQYEGHLLTVRPKDEPVNSTPVDQFIINSQRQLILPKGNFTMNIIDCNKTLVAKIPIINN</sequence>
<reference evidence="1" key="1">
    <citation type="submission" date="2022-04" db="EMBL/GenBank/DDBJ databases">
        <authorList>
            <person name="Ren T."/>
        </authorList>
    </citation>
    <scope>NUCLEOTIDE SEQUENCE</scope>
    <source>
        <strain evidence="1">F63249</strain>
    </source>
</reference>
<evidence type="ECO:0000313" key="1">
    <source>
        <dbReference type="EMBL" id="MCK8481929.1"/>
    </source>
</evidence>
<proteinExistence type="predicted"/>
<dbReference type="EMBL" id="JALPQF010000017">
    <property type="protein sequence ID" value="MCK8481929.1"/>
    <property type="molecule type" value="Genomic_DNA"/>
</dbReference>
<dbReference type="RefSeq" id="WP_248413710.1">
    <property type="nucleotide sequence ID" value="NZ_JALPQF010000017.1"/>
</dbReference>
<gene>
    <name evidence="1" type="ORF">MUY34_14945</name>
</gene>
<name>A0ABT0HD21_9FLAO</name>
<accession>A0ABT0HD21</accession>
<keyword evidence="2" id="KW-1185">Reference proteome</keyword>